<proteinExistence type="predicted"/>
<dbReference type="SUPFAM" id="SSF51735">
    <property type="entry name" value="NAD(P)-binding Rossmann-fold domains"/>
    <property type="match status" value="1"/>
</dbReference>
<reference evidence="1" key="1">
    <citation type="submission" date="2018-03" db="EMBL/GenBank/DDBJ databases">
        <title>The relapsing fever spirochete Borrelia turicatae persists in the highly oxidative environment of its soft-bodied tick vector.</title>
        <authorList>
            <person name="Bourret T.J."/>
            <person name="Boyle W.K."/>
            <person name="Valenzuela J.G."/>
            <person name="Oliveira F."/>
            <person name="Lopez J.E."/>
        </authorList>
    </citation>
    <scope>NUCLEOTIDE SEQUENCE</scope>
    <source>
        <strain evidence="1">Kansas strain/isolate</strain>
        <tissue evidence="1">Salivary glands</tissue>
    </source>
</reference>
<dbReference type="InterPro" id="IPR002347">
    <property type="entry name" value="SDR_fam"/>
</dbReference>
<dbReference type="AlphaFoldDB" id="A0A2R5LMZ6"/>
<evidence type="ECO:0000313" key="1">
    <source>
        <dbReference type="EMBL" id="MBY10892.1"/>
    </source>
</evidence>
<dbReference type="InterPro" id="IPR036291">
    <property type="entry name" value="NAD(P)-bd_dom_sf"/>
</dbReference>
<dbReference type="InterPro" id="IPR052992">
    <property type="entry name" value="SDR_member_12"/>
</dbReference>
<dbReference type="PANTHER" id="PTHR44656:SF7">
    <property type="entry name" value="DEHYDROGENASE_REDUCTASE SDR FAMILY MEMBER 12"/>
    <property type="match status" value="1"/>
</dbReference>
<dbReference type="PANTHER" id="PTHR44656">
    <property type="entry name" value="DEHYDROGENASE/REDUCTASE SDR FAMILY MEMBER 12"/>
    <property type="match status" value="1"/>
</dbReference>
<accession>A0A2R5LMZ6</accession>
<organism evidence="1">
    <name type="scientific">Ornithodoros turicata</name>
    <dbReference type="NCBI Taxonomy" id="34597"/>
    <lineage>
        <taxon>Eukaryota</taxon>
        <taxon>Metazoa</taxon>
        <taxon>Ecdysozoa</taxon>
        <taxon>Arthropoda</taxon>
        <taxon>Chelicerata</taxon>
        <taxon>Arachnida</taxon>
        <taxon>Acari</taxon>
        <taxon>Parasitiformes</taxon>
        <taxon>Ixodida</taxon>
        <taxon>Ixodoidea</taxon>
        <taxon>Argasidae</taxon>
        <taxon>Ornithodorinae</taxon>
        <taxon>Ornithodoros</taxon>
    </lineage>
</organism>
<name>A0A2R5LMZ6_9ACAR</name>
<dbReference type="Pfam" id="PF00106">
    <property type="entry name" value="adh_short"/>
    <property type="match status" value="1"/>
</dbReference>
<protein>
    <submittedName>
        <fullName evidence="1">Putative dehydrogenase with different specificities related to short-chain alcohol dehydrogenase</fullName>
    </submittedName>
</protein>
<sequence length="322" mass="35594">MASLYRNMLWFAKGMKEYSRGGFQSACRSFDLLDLDVDCTGKVFMVTGATGTLGRVVVMELAKKGGIVHVVCQHKDRGESLKELVAAATSKECIYIHVVDLSSAQEAASFAKSFAKTHSALNVLVNCVSAMSEDREIGADGIEKTFATNTLGLHLLISNLVPLLNESYEPRVVIVTCGCLLMHKLNPTDLQFEQMFPYDGVAAFAQTKRQQVVMTEHYAEAYPGIHFSAMHPGWLEPNGVKAVVPKVLGKINVSCRTVEEAVDTVLWLAISRAALKHSSGMFFQDRKTTCPHLPLGKTKTSLEDEKYFMRRLHDFVKGLNLE</sequence>
<dbReference type="EMBL" id="GGLE01006766">
    <property type="protein sequence ID" value="MBY10892.1"/>
    <property type="molecule type" value="Transcribed_RNA"/>
</dbReference>
<dbReference type="Gene3D" id="3.40.50.720">
    <property type="entry name" value="NAD(P)-binding Rossmann-like Domain"/>
    <property type="match status" value="1"/>
</dbReference>